<feature type="transmembrane region" description="Helical" evidence="2">
    <location>
        <begin position="55"/>
        <end position="74"/>
    </location>
</feature>
<keyword evidence="6" id="KW-1185">Reference proteome</keyword>
<reference evidence="5 6" key="1">
    <citation type="submission" date="2021-06" db="EMBL/GenBank/DDBJ databases">
        <authorList>
            <person name="Sun Q."/>
            <person name="Li D."/>
        </authorList>
    </citation>
    <scope>NUCLEOTIDE SEQUENCE [LARGE SCALE GENOMIC DNA]</scope>
    <source>
        <strain evidence="5 6">MSJ-40</strain>
    </source>
</reference>
<sequence length="846" mass="98899">MLLSILLILKVILFINVTHVEFNKITIFLISSFISLFFLSIIYFSNNKKKQTVAFTFYSFVSIIMFVDAVYYTYFNALPSVAMLKQLNQVAAVGDSVKSLLSIRTLLFIIDIPILIFYLKKKKSKIEEENIKYGKNVRIGVPAVIGIMIVVLLTSLGYKGQLDSIKAQEVYSYHISDIKYAISGDPTHVAEGRGILTKEDLDELKERTQLKDGKLTGIGKDKNLIVLQVESLQNFVIDLHYDGQEVTPNLNKLIKDKSSIYYDRYYQLLGRGNTSDAEFVSHNSVYPSMEESSYVQYENNTFYGLPKILKDNGYTPWAFHGYKKEFWNRANAYVNQGFERFVSEEDYKIGETLGFGLGDEDFFHQSIDYLKELDSKDDNPFYAFMVTLTSHNPYKMPEKYHEISLRDEHKDTILGNYLQSIHYTDKYIGEFIERLKEEGLYDNTVLALYGDHFAIASVNKDVQELMSNFLEKDYDYDTMMNIPLIVHVPGEEINETISKMGSQLDFLPTMLNIMGYKNEKGLMFGRDLTNYKDYNFIAQQTYMQKGSFMDEDKMFVIARDGIFDHSKAIKLDTREELDISQFRGMYEKVIDEINKSDFILKKDILKELLQNNGEIDFDQLQGPDIANKNYIKNSYYNSLEELNKSYEEGYRLLAVDLQWTRDDEIVLLKDWYWFYNNLFENPKDHLFLDEFKNMKMVDDQTQMTMEDLAKWMKEHEDAYVVLRTTEEKDNLLMKVKEDYPDLRFRFIPEIKYFDHYFTLSFRGFRNIILNLTETEYSEDEVLDFLNMHPHFGVAISEKQAKSGLAKKIEKVGVNSYVDSINKERKVKKLERKGVYGVFTDDILPKK</sequence>
<dbReference type="InterPro" id="IPR050448">
    <property type="entry name" value="OpgB/LTA_synthase_biosynth"/>
</dbReference>
<organism evidence="5 6">
    <name type="scientific">Tissierella simiarum</name>
    <dbReference type="NCBI Taxonomy" id="2841534"/>
    <lineage>
        <taxon>Bacteria</taxon>
        <taxon>Bacillati</taxon>
        <taxon>Bacillota</taxon>
        <taxon>Tissierellia</taxon>
        <taxon>Tissierellales</taxon>
        <taxon>Tissierellaceae</taxon>
        <taxon>Tissierella</taxon>
    </lineage>
</organism>
<dbReference type="Pfam" id="PF00884">
    <property type="entry name" value="Sulfatase"/>
    <property type="match status" value="1"/>
</dbReference>
<name>A0ABS6E265_9FIRM</name>
<dbReference type="PANTHER" id="PTHR47371:SF3">
    <property type="entry name" value="PHOSPHOGLYCEROL TRANSFERASE I"/>
    <property type="match status" value="1"/>
</dbReference>
<gene>
    <name evidence="5" type="ORF">KQI42_03200</name>
</gene>
<dbReference type="EMBL" id="JAHLPM010000002">
    <property type="protein sequence ID" value="MBU5437000.1"/>
    <property type="molecule type" value="Genomic_DNA"/>
</dbReference>
<comment type="pathway">
    <text evidence="1">Cell wall biogenesis; lipoteichoic acid biosynthesis.</text>
</comment>
<keyword evidence="2" id="KW-0472">Membrane</keyword>
<feature type="transmembrane region" description="Helical" evidence="2">
    <location>
        <begin position="24"/>
        <end position="43"/>
    </location>
</feature>
<keyword evidence="2" id="KW-1133">Transmembrane helix</keyword>
<dbReference type="PANTHER" id="PTHR47371">
    <property type="entry name" value="LIPOTEICHOIC ACID SYNTHASE"/>
    <property type="match status" value="1"/>
</dbReference>
<proteinExistence type="predicted"/>
<dbReference type="InterPro" id="IPR030395">
    <property type="entry name" value="GP_PDE_dom"/>
</dbReference>
<dbReference type="CDD" id="cd16015">
    <property type="entry name" value="LTA_synthase"/>
    <property type="match status" value="1"/>
</dbReference>
<dbReference type="Pfam" id="PF03009">
    <property type="entry name" value="GDPD"/>
    <property type="match status" value="1"/>
</dbReference>
<evidence type="ECO:0000256" key="1">
    <source>
        <dbReference type="ARBA" id="ARBA00004936"/>
    </source>
</evidence>
<comment type="caution">
    <text evidence="5">The sequence shown here is derived from an EMBL/GenBank/DDBJ whole genome shotgun (WGS) entry which is preliminary data.</text>
</comment>
<dbReference type="Proteomes" id="UP000749471">
    <property type="component" value="Unassembled WGS sequence"/>
</dbReference>
<evidence type="ECO:0000313" key="6">
    <source>
        <dbReference type="Proteomes" id="UP000749471"/>
    </source>
</evidence>
<protein>
    <submittedName>
        <fullName evidence="5">Sulfatase-like hydrolase/transferase</fullName>
    </submittedName>
</protein>
<feature type="transmembrane region" description="Helical" evidence="2">
    <location>
        <begin position="139"/>
        <end position="158"/>
    </location>
</feature>
<accession>A0ABS6E265</accession>
<dbReference type="InterPro" id="IPR000917">
    <property type="entry name" value="Sulfatase_N"/>
</dbReference>
<feature type="domain" description="GP-PDE" evidence="4">
    <location>
        <begin position="636"/>
        <end position="842"/>
    </location>
</feature>
<evidence type="ECO:0000259" key="4">
    <source>
        <dbReference type="Pfam" id="PF03009"/>
    </source>
</evidence>
<keyword evidence="2" id="KW-0812">Transmembrane</keyword>
<evidence type="ECO:0000256" key="2">
    <source>
        <dbReference type="SAM" id="Phobius"/>
    </source>
</evidence>
<feature type="transmembrane region" description="Helical" evidence="2">
    <location>
        <begin position="101"/>
        <end position="119"/>
    </location>
</feature>
<feature type="domain" description="Sulfatase N-terminal" evidence="3">
    <location>
        <begin position="222"/>
        <end position="516"/>
    </location>
</feature>
<evidence type="ECO:0000259" key="3">
    <source>
        <dbReference type="Pfam" id="PF00884"/>
    </source>
</evidence>
<evidence type="ECO:0000313" key="5">
    <source>
        <dbReference type="EMBL" id="MBU5437000.1"/>
    </source>
</evidence>
<dbReference type="RefSeq" id="WP_216516681.1">
    <property type="nucleotide sequence ID" value="NZ_JAHLPM010000002.1"/>
</dbReference>